<proteinExistence type="inferred from homology"/>
<comment type="subcellular location">
    <subcellularLocation>
        <location evidence="1">Membrane</location>
        <topology evidence="1">Multi-pass membrane protein</topology>
    </subcellularLocation>
</comment>
<dbReference type="RefSeq" id="WP_209896488.1">
    <property type="nucleotide sequence ID" value="NZ_JAGGMR010000001.1"/>
</dbReference>
<organism evidence="8 9">
    <name type="scientific">Nocardia goodfellowii</name>
    <dbReference type="NCBI Taxonomy" id="882446"/>
    <lineage>
        <taxon>Bacteria</taxon>
        <taxon>Bacillati</taxon>
        <taxon>Actinomycetota</taxon>
        <taxon>Actinomycetes</taxon>
        <taxon>Mycobacteriales</taxon>
        <taxon>Nocardiaceae</taxon>
        <taxon>Nocardia</taxon>
    </lineage>
</organism>
<feature type="transmembrane region" description="Helical" evidence="6">
    <location>
        <begin position="116"/>
        <end position="135"/>
    </location>
</feature>
<dbReference type="InterPro" id="IPR000620">
    <property type="entry name" value="EamA_dom"/>
</dbReference>
<feature type="transmembrane region" description="Helical" evidence="6">
    <location>
        <begin position="171"/>
        <end position="190"/>
    </location>
</feature>
<sequence>MGEMLALASAVCFGVTHFLSALLARRADATAVAFYAQIGGCLLILAAAPLVTADSVTAAALAWGALSGIGTGLGVTFLYRGVGTGRVSVVVPLSDVGALALPVLFGVLLLGERPAAVGWLGIAAALPALWLVSRARDEDGVERFDGVRYGLLAGVGFAVQFIALARVGEAAGLWPLVASRLASVVAIAPLAANAPLRMPPRLLAATLGTGMLGTLAIALYTWATWQQLLAVAVVLAALYPVIPVVLGRTVLKEHINRTQALGLALSAAAIAGIALA</sequence>
<feature type="transmembrane region" description="Helical" evidence="6">
    <location>
        <begin position="228"/>
        <end position="246"/>
    </location>
</feature>
<evidence type="ECO:0000256" key="1">
    <source>
        <dbReference type="ARBA" id="ARBA00004141"/>
    </source>
</evidence>
<name>A0ABS4QNR7_9NOCA</name>
<dbReference type="PANTHER" id="PTHR32322">
    <property type="entry name" value="INNER MEMBRANE TRANSPORTER"/>
    <property type="match status" value="1"/>
</dbReference>
<feature type="transmembrane region" description="Helical" evidence="6">
    <location>
        <begin position="147"/>
        <end position="165"/>
    </location>
</feature>
<dbReference type="PANTHER" id="PTHR32322:SF2">
    <property type="entry name" value="EAMA DOMAIN-CONTAINING PROTEIN"/>
    <property type="match status" value="1"/>
</dbReference>
<keyword evidence="9" id="KW-1185">Reference proteome</keyword>
<feature type="transmembrane region" description="Helical" evidence="6">
    <location>
        <begin position="202"/>
        <end position="222"/>
    </location>
</feature>
<dbReference type="EMBL" id="JAGGMR010000001">
    <property type="protein sequence ID" value="MBP2193198.1"/>
    <property type="molecule type" value="Genomic_DNA"/>
</dbReference>
<evidence type="ECO:0000313" key="9">
    <source>
        <dbReference type="Proteomes" id="UP001519325"/>
    </source>
</evidence>
<feature type="transmembrane region" description="Helical" evidence="6">
    <location>
        <begin position="31"/>
        <end position="52"/>
    </location>
</feature>
<evidence type="ECO:0000313" key="8">
    <source>
        <dbReference type="EMBL" id="MBP2193198.1"/>
    </source>
</evidence>
<dbReference type="InterPro" id="IPR050638">
    <property type="entry name" value="AA-Vitamin_Transporters"/>
</dbReference>
<dbReference type="Pfam" id="PF00892">
    <property type="entry name" value="EamA"/>
    <property type="match status" value="2"/>
</dbReference>
<evidence type="ECO:0000259" key="7">
    <source>
        <dbReference type="Pfam" id="PF00892"/>
    </source>
</evidence>
<feature type="domain" description="EamA" evidence="7">
    <location>
        <begin position="2"/>
        <end position="133"/>
    </location>
</feature>
<evidence type="ECO:0000256" key="6">
    <source>
        <dbReference type="SAM" id="Phobius"/>
    </source>
</evidence>
<evidence type="ECO:0000256" key="4">
    <source>
        <dbReference type="ARBA" id="ARBA00022989"/>
    </source>
</evidence>
<feature type="transmembrane region" description="Helical" evidence="6">
    <location>
        <begin position="58"/>
        <end position="78"/>
    </location>
</feature>
<feature type="transmembrane region" description="Helical" evidence="6">
    <location>
        <begin position="6"/>
        <end position="24"/>
    </location>
</feature>
<keyword evidence="5 6" id="KW-0472">Membrane</keyword>
<keyword evidence="3 6" id="KW-0812">Transmembrane</keyword>
<accession>A0ABS4QNR7</accession>
<evidence type="ECO:0000256" key="3">
    <source>
        <dbReference type="ARBA" id="ARBA00022692"/>
    </source>
</evidence>
<comment type="caution">
    <text evidence="8">The sequence shown here is derived from an EMBL/GenBank/DDBJ whole genome shotgun (WGS) entry which is preliminary data.</text>
</comment>
<gene>
    <name evidence="8" type="ORF">BJ987_006099</name>
</gene>
<comment type="similarity">
    <text evidence="2">Belongs to the EamA transporter family.</text>
</comment>
<dbReference type="SUPFAM" id="SSF103481">
    <property type="entry name" value="Multidrug resistance efflux transporter EmrE"/>
    <property type="match status" value="2"/>
</dbReference>
<reference evidence="8 9" key="1">
    <citation type="submission" date="2021-03" db="EMBL/GenBank/DDBJ databases">
        <title>Sequencing the genomes of 1000 actinobacteria strains.</title>
        <authorList>
            <person name="Klenk H.-P."/>
        </authorList>
    </citation>
    <scope>NUCLEOTIDE SEQUENCE [LARGE SCALE GENOMIC DNA]</scope>
    <source>
        <strain evidence="8 9">DSM 45516</strain>
    </source>
</reference>
<dbReference type="Proteomes" id="UP001519325">
    <property type="component" value="Unassembled WGS sequence"/>
</dbReference>
<keyword evidence="4 6" id="KW-1133">Transmembrane helix</keyword>
<feature type="transmembrane region" description="Helical" evidence="6">
    <location>
        <begin position="90"/>
        <end position="110"/>
    </location>
</feature>
<evidence type="ECO:0000256" key="5">
    <source>
        <dbReference type="ARBA" id="ARBA00023136"/>
    </source>
</evidence>
<evidence type="ECO:0000256" key="2">
    <source>
        <dbReference type="ARBA" id="ARBA00007362"/>
    </source>
</evidence>
<dbReference type="InterPro" id="IPR037185">
    <property type="entry name" value="EmrE-like"/>
</dbReference>
<protein>
    <submittedName>
        <fullName evidence="8">Drug/metabolite transporter (DMT)-like permease</fullName>
    </submittedName>
</protein>
<feature type="domain" description="EamA" evidence="7">
    <location>
        <begin position="147"/>
        <end position="274"/>
    </location>
</feature>